<feature type="domain" description="ChsH2 C-terminal OB-fold" evidence="1">
    <location>
        <begin position="55"/>
        <end position="119"/>
    </location>
</feature>
<evidence type="ECO:0000259" key="2">
    <source>
        <dbReference type="Pfam" id="PF12172"/>
    </source>
</evidence>
<sequence length="148" mass="16157">MSRPGPRDVVPDDLDAPFWDACLRAEFLVQRCGGCGRAFWPASSCPQHGAASMAWEPASGRGTVHTWTVYHHAYDRDLADEVPYVLAVIELAEGPFFHSDLVGCDPGDVRVGLPVEVVYDTVRPDVVVPRFRPRDAPGEPPTADEGKS</sequence>
<dbReference type="PANTHER" id="PTHR34075">
    <property type="entry name" value="BLR3430 PROTEIN"/>
    <property type="match status" value="1"/>
</dbReference>
<dbReference type="RefSeq" id="WP_345729587.1">
    <property type="nucleotide sequence ID" value="NZ_BAAAYN010000024.1"/>
</dbReference>
<evidence type="ECO:0000259" key="1">
    <source>
        <dbReference type="Pfam" id="PF01796"/>
    </source>
</evidence>
<feature type="domain" description="ChsH2 rubredoxin-like zinc ribbon" evidence="2">
    <location>
        <begin position="19"/>
        <end position="46"/>
    </location>
</feature>
<dbReference type="EMBL" id="BAAAYN010000024">
    <property type="protein sequence ID" value="GAA3389334.1"/>
    <property type="molecule type" value="Genomic_DNA"/>
</dbReference>
<dbReference type="PANTHER" id="PTHR34075:SF5">
    <property type="entry name" value="BLR3430 PROTEIN"/>
    <property type="match status" value="1"/>
</dbReference>
<reference evidence="4" key="1">
    <citation type="journal article" date="2019" name="Int. J. Syst. Evol. Microbiol.">
        <title>The Global Catalogue of Microorganisms (GCM) 10K type strain sequencing project: providing services to taxonomists for standard genome sequencing and annotation.</title>
        <authorList>
            <consortium name="The Broad Institute Genomics Platform"/>
            <consortium name="The Broad Institute Genome Sequencing Center for Infectious Disease"/>
            <person name="Wu L."/>
            <person name="Ma J."/>
        </authorList>
    </citation>
    <scope>NUCLEOTIDE SEQUENCE [LARGE SCALE GENOMIC DNA]</scope>
    <source>
        <strain evidence="4">JCM 9458</strain>
    </source>
</reference>
<dbReference type="Proteomes" id="UP001501676">
    <property type="component" value="Unassembled WGS sequence"/>
</dbReference>
<organism evidence="3 4">
    <name type="scientific">Cryptosporangium minutisporangium</name>
    <dbReference type="NCBI Taxonomy" id="113569"/>
    <lineage>
        <taxon>Bacteria</taxon>
        <taxon>Bacillati</taxon>
        <taxon>Actinomycetota</taxon>
        <taxon>Actinomycetes</taxon>
        <taxon>Cryptosporangiales</taxon>
        <taxon>Cryptosporangiaceae</taxon>
        <taxon>Cryptosporangium</taxon>
    </lineage>
</organism>
<dbReference type="InterPro" id="IPR052513">
    <property type="entry name" value="Thioester_dehydratase-like"/>
</dbReference>
<dbReference type="Pfam" id="PF12172">
    <property type="entry name" value="zf-ChsH2"/>
    <property type="match status" value="1"/>
</dbReference>
<gene>
    <name evidence="3" type="ORF">GCM10020369_39060</name>
</gene>
<evidence type="ECO:0000313" key="3">
    <source>
        <dbReference type="EMBL" id="GAA3389334.1"/>
    </source>
</evidence>
<evidence type="ECO:0000313" key="4">
    <source>
        <dbReference type="Proteomes" id="UP001501676"/>
    </source>
</evidence>
<name>A0ABP6T0G6_9ACTN</name>
<dbReference type="Pfam" id="PF01796">
    <property type="entry name" value="OB_ChsH2_C"/>
    <property type="match status" value="1"/>
</dbReference>
<accession>A0ABP6T0G6</accession>
<protein>
    <submittedName>
        <fullName evidence="3">OB-fold domain-containing protein</fullName>
    </submittedName>
</protein>
<dbReference type="SUPFAM" id="SSF50249">
    <property type="entry name" value="Nucleic acid-binding proteins"/>
    <property type="match status" value="1"/>
</dbReference>
<comment type="caution">
    <text evidence="3">The sequence shown here is derived from an EMBL/GenBank/DDBJ whole genome shotgun (WGS) entry which is preliminary data.</text>
</comment>
<keyword evidence="4" id="KW-1185">Reference proteome</keyword>
<dbReference type="InterPro" id="IPR022002">
    <property type="entry name" value="ChsH2_Znr"/>
</dbReference>
<dbReference type="InterPro" id="IPR012340">
    <property type="entry name" value="NA-bd_OB-fold"/>
</dbReference>
<proteinExistence type="predicted"/>
<dbReference type="InterPro" id="IPR002878">
    <property type="entry name" value="ChsH2_C"/>
</dbReference>